<dbReference type="GeneTree" id="ENSGT00560000077266"/>
<evidence type="ECO:0000313" key="9">
    <source>
        <dbReference type="Proteomes" id="UP000694395"/>
    </source>
</evidence>
<organism evidence="8 9">
    <name type="scientific">Oncorhynchus mykiss</name>
    <name type="common">Rainbow trout</name>
    <name type="synonym">Salmo gairdneri</name>
    <dbReference type="NCBI Taxonomy" id="8022"/>
    <lineage>
        <taxon>Eukaryota</taxon>
        <taxon>Metazoa</taxon>
        <taxon>Chordata</taxon>
        <taxon>Craniata</taxon>
        <taxon>Vertebrata</taxon>
        <taxon>Euteleostomi</taxon>
        <taxon>Actinopterygii</taxon>
        <taxon>Neopterygii</taxon>
        <taxon>Teleostei</taxon>
        <taxon>Protacanthopterygii</taxon>
        <taxon>Salmoniformes</taxon>
        <taxon>Salmonidae</taxon>
        <taxon>Salmoninae</taxon>
        <taxon>Oncorhynchus</taxon>
    </lineage>
</organism>
<keyword evidence="2 5" id="KW-0175">Coiled coil</keyword>
<feature type="compositionally biased region" description="Basic and acidic residues" evidence="6">
    <location>
        <begin position="496"/>
        <end position="506"/>
    </location>
</feature>
<feature type="region of interest" description="Disordered" evidence="6">
    <location>
        <begin position="1"/>
        <end position="111"/>
    </location>
</feature>
<evidence type="ECO:0000259" key="7">
    <source>
        <dbReference type="Pfam" id="PF15619"/>
    </source>
</evidence>
<dbReference type="PANTHER" id="PTHR16650">
    <property type="entry name" value="C21ORF13-RELATED"/>
    <property type="match status" value="1"/>
</dbReference>
<dbReference type="Ensembl" id="ENSOMYT00000082277.2">
    <property type="protein sequence ID" value="ENSOMYP00000075589.2"/>
    <property type="gene ID" value="ENSOMYG00000034950.2"/>
</dbReference>
<dbReference type="Pfam" id="PF15619">
    <property type="entry name" value="Lebercilin"/>
    <property type="match status" value="1"/>
</dbReference>
<accession>A0A8C7T6W5</accession>
<dbReference type="InterPro" id="IPR026188">
    <property type="entry name" value="Lebercilin-like"/>
</dbReference>
<feature type="region of interest" description="Disordered" evidence="6">
    <location>
        <begin position="493"/>
        <end position="522"/>
    </location>
</feature>
<reference evidence="8" key="3">
    <citation type="submission" date="2025-09" db="UniProtKB">
        <authorList>
            <consortium name="Ensembl"/>
        </authorList>
    </citation>
    <scope>IDENTIFICATION</scope>
</reference>
<feature type="coiled-coil region" evidence="5">
    <location>
        <begin position="199"/>
        <end position="226"/>
    </location>
</feature>
<dbReference type="InterPro" id="IPR028933">
    <property type="entry name" value="Lebercilin_dom"/>
</dbReference>
<feature type="region of interest" description="Disordered" evidence="6">
    <location>
        <begin position="320"/>
        <end position="359"/>
    </location>
</feature>
<keyword evidence="9" id="KW-1185">Reference proteome</keyword>
<feature type="coiled-coil region" evidence="5">
    <location>
        <begin position="136"/>
        <end position="163"/>
    </location>
</feature>
<dbReference type="AlphaFoldDB" id="A0A8C7T6W5"/>
<dbReference type="PANTHER" id="PTHR16650:SF9">
    <property type="entry name" value="LEBERCILIN-LIKE PROTEIN"/>
    <property type="match status" value="1"/>
</dbReference>
<evidence type="ECO:0000256" key="5">
    <source>
        <dbReference type="SAM" id="Coils"/>
    </source>
</evidence>
<evidence type="ECO:0000256" key="2">
    <source>
        <dbReference type="ARBA" id="ARBA00023054"/>
    </source>
</evidence>
<dbReference type="GO" id="GO:0005930">
    <property type="term" value="C:axoneme"/>
    <property type="evidence" value="ECO:0007669"/>
    <property type="project" value="TreeGrafter"/>
</dbReference>
<reference evidence="8" key="2">
    <citation type="submission" date="2025-08" db="UniProtKB">
        <authorList>
            <consortium name="Ensembl"/>
        </authorList>
    </citation>
    <scope>IDENTIFICATION</scope>
</reference>
<proteinExistence type="inferred from homology"/>
<dbReference type="Proteomes" id="UP000694395">
    <property type="component" value="Chromosome 24"/>
</dbReference>
<sequence>MGDMSLSLRHHTRGIVQQDDANYEVGAGDVDSSCSSGQSTPSRSSRGYSSTTGSRVDSQGSCTQSDYEEEADTTANRTFALSPNKKPGLGTKTAKTRMQNKGGSWCKKKKNTNLRNRKASLVPPIKPLEGPNQRIRSAHRHRIKELNSQVWELQQQLSGVATENKLLKQLQVRHTVALQRFQDSQSGLPQVLAKHGNEVRGLQEHLRKARIRRNSLSRRLRGTEEELLRTKDVLHRLQLLSEDRSLKEREELSHRLALISVDLNRKNKRIQVQYMHSQGRADSMFTGQLDVCIETDWVFKSVLEKERELEIHNIYSHRFPNELDGDSDKENPQLQGEEDCLAEKAASSPKASGEQTEPFESQVRYTLEDFLITERANKALESSPRTKRLYKFKETIQNLHSGKPAYTSHTHSLRKSPPRYIKSQARVENLGSGAYEPSFVTLPAEKWQRRDTRGPQPEDGVVRSKKSSLMKELFGQAPITDPIAMQTGISRVQSTDLDRMSSHHTGDASPVSPGRETKIIFD</sequence>
<evidence type="ECO:0000256" key="3">
    <source>
        <dbReference type="ARBA" id="ARBA00041189"/>
    </source>
</evidence>
<reference evidence="8" key="1">
    <citation type="submission" date="2020-07" db="EMBL/GenBank/DDBJ databases">
        <title>A long reads based de novo assembly of the rainbow trout Arlee double haploid line genome.</title>
        <authorList>
            <person name="Gao G."/>
            <person name="Palti Y."/>
        </authorList>
    </citation>
    <scope>NUCLEOTIDE SEQUENCE [LARGE SCALE GENOMIC DNA]</scope>
</reference>
<feature type="compositionally biased region" description="Polar residues" evidence="6">
    <location>
        <begin position="56"/>
        <end position="65"/>
    </location>
</feature>
<feature type="domain" description="Lebercilin" evidence="7">
    <location>
        <begin position="132"/>
        <end position="272"/>
    </location>
</feature>
<evidence type="ECO:0000256" key="4">
    <source>
        <dbReference type="ARBA" id="ARBA00041402"/>
    </source>
</evidence>
<protein>
    <recommendedName>
        <fullName evidence="3">Lebercilin-like protein</fullName>
    </recommendedName>
    <alternativeName>
        <fullName evidence="4">Leber congenital amaurosis 5-like protein</fullName>
    </alternativeName>
</protein>
<evidence type="ECO:0000256" key="6">
    <source>
        <dbReference type="SAM" id="MobiDB-lite"/>
    </source>
</evidence>
<evidence type="ECO:0000256" key="1">
    <source>
        <dbReference type="ARBA" id="ARBA00010229"/>
    </source>
</evidence>
<evidence type="ECO:0000313" key="8">
    <source>
        <dbReference type="Ensembl" id="ENSOMYP00000075589.2"/>
    </source>
</evidence>
<dbReference type="GO" id="GO:0042073">
    <property type="term" value="P:intraciliary transport"/>
    <property type="evidence" value="ECO:0007669"/>
    <property type="project" value="TreeGrafter"/>
</dbReference>
<name>A0A8C7T6W5_ONCMY</name>
<feature type="compositionally biased region" description="Low complexity" evidence="6">
    <location>
        <begin position="32"/>
        <end position="55"/>
    </location>
</feature>
<comment type="similarity">
    <text evidence="1">Belongs to the LCA5 family.</text>
</comment>
<feature type="compositionally biased region" description="Polar residues" evidence="6">
    <location>
        <begin position="349"/>
        <end position="359"/>
    </location>
</feature>